<feature type="binding site" evidence="6">
    <location>
        <position position="205"/>
    </location>
    <ligand>
        <name>Mg(2+)</name>
        <dbReference type="ChEBI" id="CHEBI:18420"/>
    </ligand>
</feature>
<evidence type="ECO:0000256" key="4">
    <source>
        <dbReference type="ARBA" id="ARBA00023235"/>
    </source>
</evidence>
<dbReference type="EC" id="5.1.1.-" evidence="7"/>
<dbReference type="PANTHER" id="PTHR48080">
    <property type="entry name" value="D-GALACTONATE DEHYDRATASE-RELATED"/>
    <property type="match status" value="1"/>
</dbReference>
<evidence type="ECO:0000259" key="8">
    <source>
        <dbReference type="SMART" id="SM00922"/>
    </source>
</evidence>
<keyword evidence="4 7" id="KW-0413">Isomerase</keyword>
<dbReference type="PANTHER" id="PTHR48080:SF3">
    <property type="entry name" value="ENOLASE SUPERFAMILY MEMBER DDB_G0284701"/>
    <property type="match status" value="1"/>
</dbReference>
<evidence type="ECO:0000256" key="6">
    <source>
        <dbReference type="PIRSR" id="PIRSR634603-3"/>
    </source>
</evidence>
<dbReference type="SFLD" id="SFLDS00001">
    <property type="entry name" value="Enolase"/>
    <property type="match status" value="1"/>
</dbReference>
<feature type="active site" description="Proton acceptor; specific for (R)-substrate epimerization" evidence="5">
    <location>
        <position position="154"/>
    </location>
</feature>
<comment type="caution">
    <text evidence="9">The sequence shown here is derived from an EMBL/GenBank/DDBJ whole genome shotgun (WGS) entry which is preliminary data.</text>
</comment>
<dbReference type="NCBIfam" id="NF042940">
    <property type="entry name" value="racemase_DgcA"/>
    <property type="match status" value="1"/>
</dbReference>
<protein>
    <recommendedName>
        <fullName evidence="7">Dipeptide epimerase</fullName>
        <ecNumber evidence="7">5.1.1.-</ecNumber>
    </recommendedName>
</protein>
<reference evidence="10" key="4">
    <citation type="submission" date="2023-01" db="EMBL/GenBank/DDBJ databases">
        <title>Draft genome sequence of Methylobacterium oxalidis strain NBRC 107715.</title>
        <authorList>
            <person name="Sun Q."/>
            <person name="Mori K."/>
        </authorList>
    </citation>
    <scope>NUCLEOTIDE SEQUENCE</scope>
    <source>
        <strain evidence="10">NBRC 107715</strain>
    </source>
</reference>
<dbReference type="InterPro" id="IPR013342">
    <property type="entry name" value="Mandelate_racemase_C"/>
</dbReference>
<dbReference type="OrthoDB" id="9782675at2"/>
<dbReference type="Proteomes" id="UP001156856">
    <property type="component" value="Unassembled WGS sequence"/>
</dbReference>
<reference evidence="10" key="1">
    <citation type="journal article" date="2014" name="Int. J. Syst. Evol. Microbiol.">
        <title>Complete genome of a new Firmicutes species belonging to the dominant human colonic microbiota ('Ruminococcus bicirculans') reveals two chromosomes and a selective capacity to utilize plant glucans.</title>
        <authorList>
            <consortium name="NISC Comparative Sequencing Program"/>
            <person name="Wegmann U."/>
            <person name="Louis P."/>
            <person name="Goesmann A."/>
            <person name="Henrissat B."/>
            <person name="Duncan S.H."/>
            <person name="Flint H.J."/>
        </authorList>
    </citation>
    <scope>NUCLEOTIDE SEQUENCE</scope>
    <source>
        <strain evidence="10">NBRC 107715</strain>
    </source>
</reference>
<dbReference type="SUPFAM" id="SSF54826">
    <property type="entry name" value="Enolase N-terminal domain-like"/>
    <property type="match status" value="1"/>
</dbReference>
<dbReference type="GO" id="GO:0046872">
    <property type="term" value="F:metal ion binding"/>
    <property type="evidence" value="ECO:0007669"/>
    <property type="project" value="UniProtKB-KW"/>
</dbReference>
<evidence type="ECO:0000256" key="7">
    <source>
        <dbReference type="RuleBase" id="RU366006"/>
    </source>
</evidence>
<reference evidence="9 11" key="3">
    <citation type="submission" date="2019-07" db="EMBL/GenBank/DDBJ databases">
        <title>Whole genome shotgun sequence of Methylobacterium oxalidis NBRC 107715.</title>
        <authorList>
            <person name="Hosoyama A."/>
            <person name="Uohara A."/>
            <person name="Ohji S."/>
            <person name="Ichikawa N."/>
        </authorList>
    </citation>
    <scope>NUCLEOTIDE SEQUENCE [LARGE SCALE GENOMIC DNA]</scope>
    <source>
        <strain evidence="9 11">NBRC 107715</strain>
    </source>
</reference>
<dbReference type="EMBL" id="BSPK01000026">
    <property type="protein sequence ID" value="GLS63730.1"/>
    <property type="molecule type" value="Genomic_DNA"/>
</dbReference>
<dbReference type="InterPro" id="IPR029017">
    <property type="entry name" value="Enolase-like_N"/>
</dbReference>
<evidence type="ECO:0000313" key="10">
    <source>
        <dbReference type="EMBL" id="GLS63730.1"/>
    </source>
</evidence>
<dbReference type="Proteomes" id="UP000321960">
    <property type="component" value="Unassembled WGS sequence"/>
</dbReference>
<proteinExistence type="inferred from homology"/>
<feature type="active site" description="Proton acceptor; specific for (S)-substrate epimerization" evidence="5">
    <location>
        <position position="250"/>
    </location>
</feature>
<dbReference type="InterPro" id="IPR013341">
    <property type="entry name" value="Mandelate_racemase_N_dom"/>
</dbReference>
<sequence>MSRRLSVAVERFPIAGAFTIARGSRTEAVVVVASIACEEGERALAGRGECVPYARYGETVESVAEMIAGEAEAVAAGLTRTDLLARMPAGAARNALDCALFDLEAKRAGRPAWEIAGLSAPAPATTAYTLSLGDPESMEAAARAAAHRPLLKVKLGGAGDPARIAAVRRGAPDARLIVDANEAWRAETIEANLAACLEAGVGLIEQPLPAEADDLLATIARPIPICADESLHDRAGLDRVAERYDAVNIKLDKTGGLTEAVMLAHEARARGLSLMVGCMVGTSLAMAPAMLLAHHADWVDLDGPLLLARDREPGLRFEGSTIHPPDPELWG</sequence>
<comment type="similarity">
    <text evidence="1 7">Belongs to the mandelate racemase/muconate lactonizing enzyme family.</text>
</comment>
<organism evidence="9 11">
    <name type="scientific">Methylobacterium oxalidis</name>
    <dbReference type="NCBI Taxonomy" id="944322"/>
    <lineage>
        <taxon>Bacteria</taxon>
        <taxon>Pseudomonadati</taxon>
        <taxon>Pseudomonadota</taxon>
        <taxon>Alphaproteobacteria</taxon>
        <taxon>Hyphomicrobiales</taxon>
        <taxon>Methylobacteriaceae</taxon>
        <taxon>Methylobacterium</taxon>
    </lineage>
</organism>
<dbReference type="EMBL" id="BJZU01000059">
    <property type="protein sequence ID" value="GEP04992.1"/>
    <property type="molecule type" value="Genomic_DNA"/>
</dbReference>
<evidence type="ECO:0000256" key="5">
    <source>
        <dbReference type="PIRSR" id="PIRSR634603-1"/>
    </source>
</evidence>
<keyword evidence="2 6" id="KW-0479">Metal-binding</keyword>
<evidence type="ECO:0000256" key="1">
    <source>
        <dbReference type="ARBA" id="ARBA00008031"/>
    </source>
</evidence>
<dbReference type="InterPro" id="IPR036849">
    <property type="entry name" value="Enolase-like_C_sf"/>
</dbReference>
<evidence type="ECO:0000256" key="3">
    <source>
        <dbReference type="ARBA" id="ARBA00022842"/>
    </source>
</evidence>
<comment type="cofactor">
    <cofactor evidence="6 7">
        <name>Mg(2+)</name>
        <dbReference type="ChEBI" id="CHEBI:18420"/>
    </cofactor>
    <text evidence="6 7">Binds 1 Mg(2+) ion per subunit.</text>
</comment>
<reference evidence="12" key="2">
    <citation type="journal article" date="2019" name="Int. J. Syst. Evol. Microbiol.">
        <title>The Global Catalogue of Microorganisms (GCM) 10K type strain sequencing project: providing services to taxonomists for standard genome sequencing and annotation.</title>
        <authorList>
            <consortium name="The Broad Institute Genomics Platform"/>
            <consortium name="The Broad Institute Genome Sequencing Center for Infectious Disease"/>
            <person name="Wu L."/>
            <person name="Ma J."/>
        </authorList>
    </citation>
    <scope>NUCLEOTIDE SEQUENCE [LARGE SCALE GENOMIC DNA]</scope>
    <source>
        <strain evidence="12">NBRC 107715</strain>
    </source>
</reference>
<evidence type="ECO:0000313" key="12">
    <source>
        <dbReference type="Proteomes" id="UP001156856"/>
    </source>
</evidence>
<dbReference type="SFLD" id="SFLDF00010">
    <property type="entry name" value="dipeptide_epimerase"/>
    <property type="match status" value="1"/>
</dbReference>
<feature type="binding site" evidence="6">
    <location>
        <position position="228"/>
    </location>
    <ligand>
        <name>Mg(2+)</name>
        <dbReference type="ChEBI" id="CHEBI:18420"/>
    </ligand>
</feature>
<dbReference type="Pfam" id="PF13378">
    <property type="entry name" value="MR_MLE_C"/>
    <property type="match status" value="1"/>
</dbReference>
<dbReference type="Gene3D" id="3.30.390.10">
    <property type="entry name" value="Enolase-like, N-terminal domain"/>
    <property type="match status" value="1"/>
</dbReference>
<dbReference type="InterPro" id="IPR034603">
    <property type="entry name" value="Dipeptide_epimerase"/>
</dbReference>
<dbReference type="RefSeq" id="WP_147026579.1">
    <property type="nucleotide sequence ID" value="NZ_BJZU01000059.1"/>
</dbReference>
<name>A0A512J4Z6_9HYPH</name>
<dbReference type="SMART" id="SM00922">
    <property type="entry name" value="MR_MLE"/>
    <property type="match status" value="1"/>
</dbReference>
<dbReference type="GO" id="GO:0016855">
    <property type="term" value="F:racemase and epimerase activity, acting on amino acids and derivatives"/>
    <property type="evidence" value="ECO:0007669"/>
    <property type="project" value="UniProtKB-UniRule"/>
</dbReference>
<dbReference type="Pfam" id="PF02746">
    <property type="entry name" value="MR_MLE_N"/>
    <property type="match status" value="1"/>
</dbReference>
<evidence type="ECO:0000313" key="11">
    <source>
        <dbReference type="Proteomes" id="UP000321960"/>
    </source>
</evidence>
<keyword evidence="12" id="KW-1185">Reference proteome</keyword>
<dbReference type="SFLD" id="SFLDG00180">
    <property type="entry name" value="muconate_cycloisomerase"/>
    <property type="match status" value="1"/>
</dbReference>
<evidence type="ECO:0000313" key="9">
    <source>
        <dbReference type="EMBL" id="GEP04992.1"/>
    </source>
</evidence>
<dbReference type="CDD" id="cd03319">
    <property type="entry name" value="L-Ala-DL-Glu_epimerase"/>
    <property type="match status" value="1"/>
</dbReference>
<feature type="binding site" evidence="6">
    <location>
        <position position="179"/>
    </location>
    <ligand>
        <name>Mg(2+)</name>
        <dbReference type="ChEBI" id="CHEBI:18420"/>
    </ligand>
</feature>
<dbReference type="InterPro" id="IPR034593">
    <property type="entry name" value="DgoD-like"/>
</dbReference>
<feature type="domain" description="Mandelate racemase/muconate lactonizing enzyme C-terminal" evidence="8">
    <location>
        <begin position="135"/>
        <end position="226"/>
    </location>
</feature>
<keyword evidence="3 6" id="KW-0460">Magnesium</keyword>
<dbReference type="Gene3D" id="3.20.20.120">
    <property type="entry name" value="Enolase-like C-terminal domain"/>
    <property type="match status" value="1"/>
</dbReference>
<accession>A0A512J4Z6</accession>
<evidence type="ECO:0000256" key="2">
    <source>
        <dbReference type="ARBA" id="ARBA00022723"/>
    </source>
</evidence>
<dbReference type="SUPFAM" id="SSF51604">
    <property type="entry name" value="Enolase C-terminal domain-like"/>
    <property type="match status" value="1"/>
</dbReference>
<gene>
    <name evidence="10" type="ORF">GCM10007888_21110</name>
    <name evidence="9" type="ORF">MOX02_30300</name>
</gene>
<dbReference type="AlphaFoldDB" id="A0A512J4Z6"/>
<dbReference type="InterPro" id="IPR029065">
    <property type="entry name" value="Enolase_C-like"/>
</dbReference>